<proteinExistence type="inferred from homology"/>
<evidence type="ECO:0000256" key="3">
    <source>
        <dbReference type="ARBA" id="ARBA00022821"/>
    </source>
</evidence>
<keyword evidence="3" id="KW-0611">Plant defense</keyword>
<evidence type="ECO:0000256" key="6">
    <source>
        <dbReference type="SAM" id="MobiDB-lite"/>
    </source>
</evidence>
<dbReference type="GO" id="GO:0006952">
    <property type="term" value="P:defense response"/>
    <property type="evidence" value="ECO:0007669"/>
    <property type="project" value="UniProtKB-KW"/>
</dbReference>
<sequence length="279" mass="32029">MELELGLKIIKNLDDVCTDFRFAKDRGGTIFVSNETEVMFILTANLRGYRMENIKIDINDDATLITISGEKLVQEMVMEGLILHKKEIEMKRFTKVFQIPSGVILDQVNARFNEIDSTLTIYMPKLNKGIIGGGIQEVKDDKIKETQDRQKPNVVEKVDEVVEKAMPSSENWKKDEEEVSTRREKKEEKCKRVENEDKIEEIQEKGETSYGDRLEKEEEDCEGEEKGENNDGNRESDQNESERSDNKCSMLFSPCFFIGGAFIVSLVVSVCSFVRSKRK</sequence>
<keyword evidence="7" id="KW-1133">Transmembrane helix</keyword>
<evidence type="ECO:0000256" key="7">
    <source>
        <dbReference type="SAM" id="Phobius"/>
    </source>
</evidence>
<keyword evidence="10" id="KW-1185">Reference proteome</keyword>
<evidence type="ECO:0000256" key="4">
    <source>
        <dbReference type="PROSITE-ProRule" id="PRU00285"/>
    </source>
</evidence>
<feature type="transmembrane region" description="Helical" evidence="7">
    <location>
        <begin position="251"/>
        <end position="274"/>
    </location>
</feature>
<gene>
    <name evidence="9" type="ORF">RND81_03G063900</name>
</gene>
<keyword evidence="7" id="KW-0812">Transmembrane</keyword>
<dbReference type="PANTHER" id="PTHR43670">
    <property type="entry name" value="HEAT SHOCK PROTEIN 26"/>
    <property type="match status" value="1"/>
</dbReference>
<name>A0AAW1M577_SAPOF</name>
<evidence type="ECO:0000259" key="8">
    <source>
        <dbReference type="PROSITE" id="PS01031"/>
    </source>
</evidence>
<organism evidence="9 10">
    <name type="scientific">Saponaria officinalis</name>
    <name type="common">Common soapwort</name>
    <name type="synonym">Lychnis saponaria</name>
    <dbReference type="NCBI Taxonomy" id="3572"/>
    <lineage>
        <taxon>Eukaryota</taxon>
        <taxon>Viridiplantae</taxon>
        <taxon>Streptophyta</taxon>
        <taxon>Embryophyta</taxon>
        <taxon>Tracheophyta</taxon>
        <taxon>Spermatophyta</taxon>
        <taxon>Magnoliopsida</taxon>
        <taxon>eudicotyledons</taxon>
        <taxon>Gunneridae</taxon>
        <taxon>Pentapetalae</taxon>
        <taxon>Caryophyllales</taxon>
        <taxon>Caryophyllaceae</taxon>
        <taxon>Caryophylleae</taxon>
        <taxon>Saponaria</taxon>
    </lineage>
</organism>
<evidence type="ECO:0000256" key="5">
    <source>
        <dbReference type="RuleBase" id="RU003616"/>
    </source>
</evidence>
<feature type="compositionally biased region" description="Basic and acidic residues" evidence="6">
    <location>
        <begin position="224"/>
        <end position="245"/>
    </location>
</feature>
<dbReference type="EMBL" id="JBDFQZ010000003">
    <property type="protein sequence ID" value="KAK9740833.1"/>
    <property type="molecule type" value="Genomic_DNA"/>
</dbReference>
<reference evidence="9" key="1">
    <citation type="submission" date="2024-03" db="EMBL/GenBank/DDBJ databases">
        <title>WGS assembly of Saponaria officinalis var. Norfolk2.</title>
        <authorList>
            <person name="Jenkins J."/>
            <person name="Shu S."/>
            <person name="Grimwood J."/>
            <person name="Barry K."/>
            <person name="Goodstein D."/>
            <person name="Schmutz J."/>
            <person name="Leebens-Mack J."/>
            <person name="Osbourn A."/>
        </authorList>
    </citation>
    <scope>NUCLEOTIDE SEQUENCE [LARGE SCALE GENOMIC DNA]</scope>
    <source>
        <strain evidence="9">JIC</strain>
    </source>
</reference>
<comment type="caution">
    <text evidence="9">The sequence shown here is derived from an EMBL/GenBank/DDBJ whole genome shotgun (WGS) entry which is preliminary data.</text>
</comment>
<dbReference type="GO" id="GO:0005886">
    <property type="term" value="C:plasma membrane"/>
    <property type="evidence" value="ECO:0007669"/>
    <property type="project" value="UniProtKB-SubCell"/>
</dbReference>
<dbReference type="GO" id="GO:0034605">
    <property type="term" value="P:cellular response to heat"/>
    <property type="evidence" value="ECO:0007669"/>
    <property type="project" value="TreeGrafter"/>
</dbReference>
<dbReference type="InterPro" id="IPR002068">
    <property type="entry name" value="A-crystallin/Hsp20_dom"/>
</dbReference>
<dbReference type="Pfam" id="PF00011">
    <property type="entry name" value="HSP20"/>
    <property type="match status" value="1"/>
</dbReference>
<dbReference type="InterPro" id="IPR008978">
    <property type="entry name" value="HSP20-like_chaperone"/>
</dbReference>
<keyword evidence="2" id="KW-1003">Cell membrane</keyword>
<feature type="region of interest" description="Disordered" evidence="6">
    <location>
        <begin position="166"/>
        <end position="245"/>
    </location>
</feature>
<dbReference type="Proteomes" id="UP001443914">
    <property type="component" value="Unassembled WGS sequence"/>
</dbReference>
<feature type="domain" description="SHSP" evidence="8">
    <location>
        <begin position="22"/>
        <end position="141"/>
    </location>
</feature>
<comment type="similarity">
    <text evidence="4 5">Belongs to the small heat shock protein (HSP20) family.</text>
</comment>
<evidence type="ECO:0000313" key="10">
    <source>
        <dbReference type="Proteomes" id="UP001443914"/>
    </source>
</evidence>
<evidence type="ECO:0000313" key="9">
    <source>
        <dbReference type="EMBL" id="KAK9740833.1"/>
    </source>
</evidence>
<dbReference type="PANTHER" id="PTHR43670:SF34">
    <property type="entry name" value="HSP20-LIKE CHAPERONES SUPERFAMILY PROTEIN"/>
    <property type="match status" value="1"/>
</dbReference>
<accession>A0AAW1M577</accession>
<dbReference type="Gene3D" id="2.60.40.790">
    <property type="match status" value="1"/>
</dbReference>
<keyword evidence="7" id="KW-0472">Membrane</keyword>
<dbReference type="CDD" id="cd06464">
    <property type="entry name" value="ACD_sHsps-like"/>
    <property type="match status" value="1"/>
</dbReference>
<dbReference type="PROSITE" id="PS01031">
    <property type="entry name" value="SHSP"/>
    <property type="match status" value="1"/>
</dbReference>
<protein>
    <recommendedName>
        <fullName evidence="8">SHSP domain-containing protein</fullName>
    </recommendedName>
</protein>
<dbReference type="AlphaFoldDB" id="A0AAW1M577"/>
<evidence type="ECO:0000256" key="1">
    <source>
        <dbReference type="ARBA" id="ARBA00004162"/>
    </source>
</evidence>
<feature type="compositionally biased region" description="Basic and acidic residues" evidence="6">
    <location>
        <begin position="171"/>
        <end position="216"/>
    </location>
</feature>
<dbReference type="SUPFAM" id="SSF49764">
    <property type="entry name" value="HSP20-like chaperones"/>
    <property type="match status" value="1"/>
</dbReference>
<evidence type="ECO:0000256" key="2">
    <source>
        <dbReference type="ARBA" id="ARBA00022475"/>
    </source>
</evidence>
<comment type="subcellular location">
    <subcellularLocation>
        <location evidence="1">Cell membrane</location>
        <topology evidence="1">Single-pass membrane protein</topology>
    </subcellularLocation>
</comment>